<dbReference type="Proteomes" id="UP000178370">
    <property type="component" value="Unassembled WGS sequence"/>
</dbReference>
<evidence type="ECO:0000256" key="3">
    <source>
        <dbReference type="ARBA" id="ARBA00022598"/>
    </source>
</evidence>
<dbReference type="FunFam" id="3.40.50.620:FF:000003">
    <property type="entry name" value="Leucine--tRNA ligase"/>
    <property type="match status" value="1"/>
</dbReference>
<evidence type="ECO:0000256" key="10">
    <source>
        <dbReference type="HAMAP-Rule" id="MF_00049"/>
    </source>
</evidence>
<dbReference type="EC" id="6.1.1.4" evidence="10"/>
<dbReference type="GO" id="GO:0004823">
    <property type="term" value="F:leucine-tRNA ligase activity"/>
    <property type="evidence" value="ECO:0007669"/>
    <property type="project" value="UniProtKB-UniRule"/>
</dbReference>
<comment type="similarity">
    <text evidence="1 10">Belongs to the class-I aminoacyl-tRNA synthetase family.</text>
</comment>
<dbReference type="InterPro" id="IPR014729">
    <property type="entry name" value="Rossmann-like_a/b/a_fold"/>
</dbReference>
<comment type="caution">
    <text evidence="12">The sequence shown here is derived from an EMBL/GenBank/DDBJ whole genome shotgun (WGS) entry which is preliminary data.</text>
</comment>
<reference evidence="12 13" key="1">
    <citation type="journal article" date="2016" name="Nat. Commun.">
        <title>Thousands of microbial genomes shed light on interconnected biogeochemical processes in an aquifer system.</title>
        <authorList>
            <person name="Anantharaman K."/>
            <person name="Brown C.T."/>
            <person name="Hug L.A."/>
            <person name="Sharon I."/>
            <person name="Castelle C.J."/>
            <person name="Probst A.J."/>
            <person name="Thomas B.C."/>
            <person name="Singh A."/>
            <person name="Wilkins M.J."/>
            <person name="Karaoz U."/>
            <person name="Brodie E.L."/>
            <person name="Williams K.H."/>
            <person name="Hubbard S.S."/>
            <person name="Banfield J.F."/>
        </authorList>
    </citation>
    <scope>NUCLEOTIDE SEQUENCE [LARGE SCALE GENOMIC DNA]</scope>
</reference>
<dbReference type="Pfam" id="PF00293">
    <property type="entry name" value="NUDIX"/>
    <property type="match status" value="1"/>
</dbReference>
<dbReference type="Pfam" id="PF13603">
    <property type="entry name" value="tRNA-synt_1_2"/>
    <property type="match status" value="1"/>
</dbReference>
<feature type="short sequence motif" description="'KMSKS' region" evidence="10">
    <location>
        <begin position="905"/>
        <end position="909"/>
    </location>
</feature>
<gene>
    <name evidence="10" type="primary">leuS</name>
    <name evidence="12" type="ORF">A2763_04220</name>
</gene>
<keyword evidence="8 10" id="KW-0030">Aminoacyl-tRNA synthetase</keyword>
<keyword evidence="6 10" id="KW-0067">ATP-binding</keyword>
<accession>A0A1F6CPG5</accession>
<organism evidence="12 13">
    <name type="scientific">Candidatus Kaiserbacteria bacterium RIFCSPHIGHO2_01_FULL_54_36</name>
    <dbReference type="NCBI Taxonomy" id="1798482"/>
    <lineage>
        <taxon>Bacteria</taxon>
        <taxon>Candidatus Kaiseribacteriota</taxon>
    </lineage>
</organism>
<dbReference type="SUPFAM" id="SSF55811">
    <property type="entry name" value="Nudix"/>
    <property type="match status" value="1"/>
</dbReference>
<protein>
    <recommendedName>
        <fullName evidence="10">Leucine--tRNA ligase</fullName>
        <ecNumber evidence="10">6.1.1.4</ecNumber>
    </recommendedName>
    <alternativeName>
        <fullName evidence="10">Leucyl-tRNA synthetase</fullName>
        <shortName evidence="10">LeuRS</shortName>
    </alternativeName>
</protein>
<evidence type="ECO:0000313" key="13">
    <source>
        <dbReference type="Proteomes" id="UP000178370"/>
    </source>
</evidence>
<feature type="domain" description="Nudix hydrolase" evidence="11">
    <location>
        <begin position="565"/>
        <end position="699"/>
    </location>
</feature>
<dbReference type="AlphaFoldDB" id="A0A1F6CPG5"/>
<dbReference type="InterPro" id="IPR025709">
    <property type="entry name" value="Leu_tRNA-synth_edit"/>
</dbReference>
<dbReference type="InterPro" id="IPR009008">
    <property type="entry name" value="Val/Leu/Ile-tRNA-synth_edit"/>
</dbReference>
<dbReference type="Pfam" id="PF00133">
    <property type="entry name" value="tRNA-synt_1"/>
    <property type="match status" value="2"/>
</dbReference>
<dbReference type="GO" id="GO:0006429">
    <property type="term" value="P:leucyl-tRNA aminoacylation"/>
    <property type="evidence" value="ECO:0007669"/>
    <property type="project" value="UniProtKB-UniRule"/>
</dbReference>
<dbReference type="FunFam" id="1.10.730.10:FF:000002">
    <property type="entry name" value="Leucine--tRNA ligase"/>
    <property type="match status" value="1"/>
</dbReference>
<feature type="short sequence motif" description="'HIGH' region" evidence="10">
    <location>
        <begin position="42"/>
        <end position="52"/>
    </location>
</feature>
<name>A0A1F6CPG5_9BACT</name>
<keyword evidence="7 10" id="KW-0648">Protein biosynthesis</keyword>
<evidence type="ECO:0000259" key="11">
    <source>
        <dbReference type="PROSITE" id="PS51462"/>
    </source>
</evidence>
<dbReference type="PROSITE" id="PS51462">
    <property type="entry name" value="NUDIX"/>
    <property type="match status" value="1"/>
</dbReference>
<dbReference type="Gene3D" id="3.90.740.10">
    <property type="entry name" value="Valyl/Leucyl/Isoleucyl-tRNA synthetase, editing domain"/>
    <property type="match status" value="1"/>
</dbReference>
<proteinExistence type="inferred from homology"/>
<evidence type="ECO:0000256" key="4">
    <source>
        <dbReference type="ARBA" id="ARBA00022741"/>
    </source>
</evidence>
<dbReference type="SUPFAM" id="SSF53474">
    <property type="entry name" value="alpha/beta-Hydrolases"/>
    <property type="match status" value="1"/>
</dbReference>
<dbReference type="SUPFAM" id="SSF52374">
    <property type="entry name" value="Nucleotidylyl transferase"/>
    <property type="match status" value="1"/>
</dbReference>
<dbReference type="InterPro" id="IPR015797">
    <property type="entry name" value="NUDIX_hydrolase-like_dom_sf"/>
</dbReference>
<keyword evidence="3 10" id="KW-0436">Ligase</keyword>
<dbReference type="SUPFAM" id="SSF47323">
    <property type="entry name" value="Anticodon-binding domain of a subclass of class I aminoacyl-tRNA synthetases"/>
    <property type="match status" value="1"/>
</dbReference>
<evidence type="ECO:0000256" key="6">
    <source>
        <dbReference type="ARBA" id="ARBA00022840"/>
    </source>
</evidence>
<dbReference type="InterPro" id="IPR000086">
    <property type="entry name" value="NUDIX_hydrolase_dom"/>
</dbReference>
<dbReference type="EMBL" id="MFKV01000003">
    <property type="protein sequence ID" value="OGG51048.1"/>
    <property type="molecule type" value="Genomic_DNA"/>
</dbReference>
<evidence type="ECO:0000256" key="7">
    <source>
        <dbReference type="ARBA" id="ARBA00022917"/>
    </source>
</evidence>
<dbReference type="GO" id="GO:0005829">
    <property type="term" value="C:cytosol"/>
    <property type="evidence" value="ECO:0007669"/>
    <property type="project" value="TreeGrafter"/>
</dbReference>
<dbReference type="CDD" id="cd00812">
    <property type="entry name" value="LeuRS_core"/>
    <property type="match status" value="1"/>
</dbReference>
<evidence type="ECO:0000256" key="5">
    <source>
        <dbReference type="ARBA" id="ARBA00022801"/>
    </source>
</evidence>
<comment type="catalytic activity">
    <reaction evidence="9 10">
        <text>tRNA(Leu) + L-leucine + ATP = L-leucyl-tRNA(Leu) + AMP + diphosphate</text>
        <dbReference type="Rhea" id="RHEA:11688"/>
        <dbReference type="Rhea" id="RHEA-COMP:9613"/>
        <dbReference type="Rhea" id="RHEA-COMP:9622"/>
        <dbReference type="ChEBI" id="CHEBI:30616"/>
        <dbReference type="ChEBI" id="CHEBI:33019"/>
        <dbReference type="ChEBI" id="CHEBI:57427"/>
        <dbReference type="ChEBI" id="CHEBI:78442"/>
        <dbReference type="ChEBI" id="CHEBI:78494"/>
        <dbReference type="ChEBI" id="CHEBI:456215"/>
        <dbReference type="EC" id="6.1.1.4"/>
    </reaction>
</comment>
<dbReference type="CDD" id="cd07958">
    <property type="entry name" value="Anticodon_Ia_Leu_BEm"/>
    <property type="match status" value="1"/>
</dbReference>
<feature type="binding site" evidence="10">
    <location>
        <position position="908"/>
    </location>
    <ligand>
        <name>ATP</name>
        <dbReference type="ChEBI" id="CHEBI:30616"/>
    </ligand>
</feature>
<keyword evidence="5" id="KW-0378">Hydrolase</keyword>
<keyword evidence="4 10" id="KW-0547">Nucleotide-binding</keyword>
<dbReference type="GO" id="GO:0005524">
    <property type="term" value="F:ATP binding"/>
    <property type="evidence" value="ECO:0007669"/>
    <property type="project" value="UniProtKB-UniRule"/>
</dbReference>
<dbReference type="InterPro" id="IPR009080">
    <property type="entry name" value="tRNAsynth_Ia_anticodon-bd"/>
</dbReference>
<dbReference type="Gene3D" id="3.10.20.590">
    <property type="match status" value="1"/>
</dbReference>
<dbReference type="Gene3D" id="3.40.50.620">
    <property type="entry name" value="HUPs"/>
    <property type="match status" value="2"/>
</dbReference>
<evidence type="ECO:0000256" key="2">
    <source>
        <dbReference type="ARBA" id="ARBA00022490"/>
    </source>
</evidence>
<dbReference type="InterPro" id="IPR002300">
    <property type="entry name" value="aa-tRNA-synth_Ia"/>
</dbReference>
<dbReference type="SUPFAM" id="SSF50677">
    <property type="entry name" value="ValRS/IleRS/LeuRS editing domain"/>
    <property type="match status" value="1"/>
</dbReference>
<comment type="subcellular location">
    <subcellularLocation>
        <location evidence="10">Cytoplasm</location>
    </subcellularLocation>
</comment>
<evidence type="ECO:0000313" key="12">
    <source>
        <dbReference type="EMBL" id="OGG51048.1"/>
    </source>
</evidence>
<dbReference type="PROSITE" id="PS00893">
    <property type="entry name" value="NUDIX_BOX"/>
    <property type="match status" value="1"/>
</dbReference>
<dbReference type="InterPro" id="IPR029058">
    <property type="entry name" value="AB_hydrolase_fold"/>
</dbReference>
<dbReference type="HAMAP" id="MF_00049_B">
    <property type="entry name" value="Leu_tRNA_synth_B"/>
    <property type="match status" value="1"/>
</dbReference>
<dbReference type="Gene3D" id="3.90.79.10">
    <property type="entry name" value="Nucleoside Triphosphate Pyrophosphohydrolase"/>
    <property type="match status" value="1"/>
</dbReference>
<dbReference type="InterPro" id="IPR013155">
    <property type="entry name" value="M/V/L/I-tRNA-synth_anticd-bd"/>
</dbReference>
<dbReference type="InterPro" id="IPR000073">
    <property type="entry name" value="AB_hydrolase_1"/>
</dbReference>
<dbReference type="PANTHER" id="PTHR43740:SF2">
    <property type="entry name" value="LEUCINE--TRNA LIGASE, MITOCHONDRIAL"/>
    <property type="match status" value="1"/>
</dbReference>
<dbReference type="InterPro" id="IPR002302">
    <property type="entry name" value="Leu-tRNA-ligase"/>
</dbReference>
<evidence type="ECO:0000256" key="1">
    <source>
        <dbReference type="ARBA" id="ARBA00005594"/>
    </source>
</evidence>
<evidence type="ECO:0000256" key="9">
    <source>
        <dbReference type="ARBA" id="ARBA00047469"/>
    </source>
</evidence>
<keyword evidence="2 10" id="KW-0963">Cytoplasm</keyword>
<dbReference type="GO" id="GO:0002161">
    <property type="term" value="F:aminoacyl-tRNA deacylase activity"/>
    <property type="evidence" value="ECO:0007669"/>
    <property type="project" value="InterPro"/>
</dbReference>
<sequence>MKSYDHKSIEKKWRNKWEKDGLYKTPDSAKGRENFYLLTEFPYPSGNLHVGHWYAFALPDIRARFESMRGKNVLFPIGFDAFGLPAENAAIKNKVNPRNWTESNIEYMKGQIKSMGTSFDWSREVQTIDPDYYRWTQWMFLQFFKNNLAYRKDTPVNWCPKDKTVLANEQVVDGKCERCDTEVVQKQMLQWNLKITNYADRLIDDLEPLDWPKEIKDSQRNWIGRSEGAEIDFPLVGNVKDDSRFLLLHGRESTSAGEYQPWLKAELEKRGYEVEVVDLPNPNEPNDKEQADYVEKHCKLDERTVVVGHSFGGVVALRLLERGHKVRRVVLVSTPYSGRFLDKKVRKSVTAALKKRFDFETIKKNAKTFMVVPDAKDPVVPASDGEALRKELGAMYMPGKANSSHFTADIEQDVLMMCAPTIRVFTTRADTLYGGTYLVLAPEHPWVQLALAHKGLLENEDEVVRYIDTSSKKTEIERQAVEKEKTGVKLKGVRAINPATGKEIPIWVADFVIGSYGTGAVFADAHDERDYAFAKKYGIPFKETLEPVATKTTGADALKPNMPLIDRQAAMAIVRHPTEDKYLGVTYKPTSVKGFISGGIEDNEKPEEALKREIREEAGFTNIKNVRQLGSVIHSRFWSVKYNRNTNSHYLPFLVELEDLAREEVSAAEKAEHDMEWMSPTELETFINRDDWRAAWNRLQGRAYAGKGILFDSGEFSGLTSDEAIPKIGAKFGRIVKQYHLRDWIVSRQRYWGVPIPIIHCAKCGMVAVPDKDLPVKLPEVKDYLPEGSGKSPLAKATKWVKVKCPQCKGPAERETDTLDTFVDSSWYFLRYSDPKNKKKFADRKKMDAWMPVDLYSGGAEHTTMHVLYSRFWQKALFDLGLVKDSEPYKRRMNRSLILGPDGQKMSKSRGNVVDPDEVVARLGADTVRMYLAFIGPYNEVSSFPWNPDGVAGIRRFLERVVRLSECVVNEEVPENESILHKTIKKVGDDIQALKFNTAISQLMISVNHIEKRGKIAESQWDVFLRLLAPFAPFVSEELWYDAGHKTSLYSAEWPAYDAERLVDEKVTIAVQINGKTRGTALIDVGIDSIAQEAEAQKSVQDRLIGKKIARTVVVPGRLVNFVLEE</sequence>
<dbReference type="Gene3D" id="1.10.730.10">
    <property type="entry name" value="Isoleucyl-tRNA Synthetase, Domain 1"/>
    <property type="match status" value="1"/>
</dbReference>
<dbReference type="InterPro" id="IPR020084">
    <property type="entry name" value="NUDIX_hydrolase_CS"/>
</dbReference>
<dbReference type="FunFam" id="3.40.50.620:FF:000056">
    <property type="entry name" value="Leucine--tRNA ligase"/>
    <property type="match status" value="1"/>
</dbReference>
<dbReference type="PRINTS" id="PR00985">
    <property type="entry name" value="TRNASYNTHLEU"/>
</dbReference>
<dbReference type="STRING" id="1798482.A2763_04220"/>
<evidence type="ECO:0000256" key="8">
    <source>
        <dbReference type="ARBA" id="ARBA00023146"/>
    </source>
</evidence>
<dbReference type="Gene3D" id="3.40.50.1820">
    <property type="entry name" value="alpha/beta hydrolase"/>
    <property type="match status" value="1"/>
</dbReference>
<dbReference type="PANTHER" id="PTHR43740">
    <property type="entry name" value="LEUCYL-TRNA SYNTHETASE"/>
    <property type="match status" value="1"/>
</dbReference>
<dbReference type="Pfam" id="PF08264">
    <property type="entry name" value="Anticodon_1"/>
    <property type="match status" value="1"/>
</dbReference>
<dbReference type="Pfam" id="PF12697">
    <property type="entry name" value="Abhydrolase_6"/>
    <property type="match status" value="1"/>
</dbReference>